<evidence type="ECO:0000256" key="1">
    <source>
        <dbReference type="ARBA" id="ARBA00023125"/>
    </source>
</evidence>
<dbReference type="InterPro" id="IPR050109">
    <property type="entry name" value="HTH-type_TetR-like_transc_reg"/>
</dbReference>
<name>A0A7C9HFX1_9MICO</name>
<reference evidence="4 5" key="1">
    <citation type="submission" date="2019-11" db="EMBL/GenBank/DDBJ databases">
        <title>Agromyces kandeliae sp. nov., isolated from mangrove soil.</title>
        <authorList>
            <person name="Wang R."/>
        </authorList>
    </citation>
    <scope>NUCLEOTIDE SEQUENCE [LARGE SCALE GENOMIC DNA]</scope>
    <source>
        <strain evidence="4 5">JCM 11431</strain>
    </source>
</reference>
<dbReference type="PRINTS" id="PR00455">
    <property type="entry name" value="HTHTETR"/>
</dbReference>
<dbReference type="PANTHER" id="PTHR30328">
    <property type="entry name" value="TRANSCRIPTIONAL REPRESSOR"/>
    <property type="match status" value="1"/>
</dbReference>
<evidence type="ECO:0000313" key="4">
    <source>
        <dbReference type="EMBL" id="MUN05807.1"/>
    </source>
</evidence>
<proteinExistence type="predicted"/>
<feature type="DNA-binding region" description="H-T-H motif" evidence="2">
    <location>
        <begin position="55"/>
        <end position="74"/>
    </location>
</feature>
<dbReference type="InterPro" id="IPR009057">
    <property type="entry name" value="Homeodomain-like_sf"/>
</dbReference>
<dbReference type="OrthoDB" id="4726108at2"/>
<evidence type="ECO:0000259" key="3">
    <source>
        <dbReference type="PROSITE" id="PS50977"/>
    </source>
</evidence>
<dbReference type="PANTHER" id="PTHR30328:SF54">
    <property type="entry name" value="HTH-TYPE TRANSCRIPTIONAL REPRESSOR SCO4008"/>
    <property type="match status" value="1"/>
</dbReference>
<comment type="caution">
    <text evidence="4">The sequence shown here is derived from an EMBL/GenBank/DDBJ whole genome shotgun (WGS) entry which is preliminary data.</text>
</comment>
<gene>
    <name evidence="4" type="ORF">GLX25_01560</name>
</gene>
<dbReference type="Gene3D" id="1.10.357.10">
    <property type="entry name" value="Tetracycline Repressor, domain 2"/>
    <property type="match status" value="1"/>
</dbReference>
<dbReference type="AlphaFoldDB" id="A0A7C9HFX1"/>
<evidence type="ECO:0000313" key="5">
    <source>
        <dbReference type="Proteomes" id="UP000480122"/>
    </source>
</evidence>
<dbReference type="GO" id="GO:0006355">
    <property type="term" value="P:regulation of DNA-templated transcription"/>
    <property type="evidence" value="ECO:0007669"/>
    <property type="project" value="UniProtKB-ARBA"/>
</dbReference>
<keyword evidence="1 2" id="KW-0238">DNA-binding</keyword>
<feature type="domain" description="HTH tetR-type" evidence="3">
    <location>
        <begin position="32"/>
        <end position="92"/>
    </location>
</feature>
<keyword evidence="5" id="KW-1185">Reference proteome</keyword>
<dbReference type="Pfam" id="PF00440">
    <property type="entry name" value="TetR_N"/>
    <property type="match status" value="1"/>
</dbReference>
<evidence type="ECO:0000256" key="2">
    <source>
        <dbReference type="PROSITE-ProRule" id="PRU00335"/>
    </source>
</evidence>
<sequence length="217" mass="23334">MSTSTYLLASRTCRAPRPRLGREGGPVARDAAQTRRRILDAALAEFAEGGFAGARIAGIADAAAANQRMIYAYFDSKEGLYDAVADEVIERVHAEVPFTPDDLPGYAVALFDYALSHPEVVRFQARRTLEAHDPTLRELELYGEKLDAIRAAQASGRLAADGPPAELLVRVTGAVAAWIQAPTGLRPSLTGTDLRARVRSDVEAIVARAPVMPVPRA</sequence>
<dbReference type="SUPFAM" id="SSF48498">
    <property type="entry name" value="Tetracyclin repressor-like, C-terminal domain"/>
    <property type="match status" value="1"/>
</dbReference>
<dbReference type="PROSITE" id="PS50977">
    <property type="entry name" value="HTH_TETR_2"/>
    <property type="match status" value="1"/>
</dbReference>
<dbReference type="Pfam" id="PF17926">
    <property type="entry name" value="TetR_C_21"/>
    <property type="match status" value="1"/>
</dbReference>
<dbReference type="InterPro" id="IPR041467">
    <property type="entry name" value="Sco4008_C"/>
</dbReference>
<dbReference type="InterPro" id="IPR036271">
    <property type="entry name" value="Tet_transcr_reg_TetR-rel_C_sf"/>
</dbReference>
<dbReference type="Proteomes" id="UP000480122">
    <property type="component" value="Unassembled WGS sequence"/>
</dbReference>
<accession>A0A7C9HFX1</accession>
<organism evidence="4 5">
    <name type="scientific">Agromyces luteolus</name>
    <dbReference type="NCBI Taxonomy" id="88373"/>
    <lineage>
        <taxon>Bacteria</taxon>
        <taxon>Bacillati</taxon>
        <taxon>Actinomycetota</taxon>
        <taxon>Actinomycetes</taxon>
        <taxon>Micrococcales</taxon>
        <taxon>Microbacteriaceae</taxon>
        <taxon>Agromyces</taxon>
    </lineage>
</organism>
<protein>
    <submittedName>
        <fullName evidence="4">TetR family transcriptional regulator</fullName>
    </submittedName>
</protein>
<dbReference type="EMBL" id="WODA01000002">
    <property type="protein sequence ID" value="MUN05807.1"/>
    <property type="molecule type" value="Genomic_DNA"/>
</dbReference>
<dbReference type="InterPro" id="IPR001647">
    <property type="entry name" value="HTH_TetR"/>
</dbReference>
<dbReference type="SUPFAM" id="SSF46689">
    <property type="entry name" value="Homeodomain-like"/>
    <property type="match status" value="1"/>
</dbReference>
<dbReference type="GO" id="GO:0003677">
    <property type="term" value="F:DNA binding"/>
    <property type="evidence" value="ECO:0007669"/>
    <property type="project" value="UniProtKB-UniRule"/>
</dbReference>